<keyword evidence="2" id="KW-0472">Membrane</keyword>
<reference evidence="3" key="1">
    <citation type="journal article" date="2014" name="Int. J. Syst. Evol. Microbiol.">
        <title>Complete genome sequence of Corynebacterium casei LMG S-19264T (=DSM 44701T), isolated from a smear-ripened cheese.</title>
        <authorList>
            <consortium name="US DOE Joint Genome Institute (JGI-PGF)"/>
            <person name="Walter F."/>
            <person name="Albersmeier A."/>
            <person name="Kalinowski J."/>
            <person name="Ruckert C."/>
        </authorList>
    </citation>
    <scope>NUCLEOTIDE SEQUENCE</scope>
    <source>
        <strain evidence="3">KCTC 12870</strain>
    </source>
</reference>
<dbReference type="Proteomes" id="UP000642829">
    <property type="component" value="Unassembled WGS sequence"/>
</dbReference>
<keyword evidence="2" id="KW-0812">Transmembrane</keyword>
<name>A0A8J3DJG7_9BACT</name>
<organism evidence="3 4">
    <name type="scientific">Cerasicoccus arenae</name>
    <dbReference type="NCBI Taxonomy" id="424488"/>
    <lineage>
        <taxon>Bacteria</taxon>
        <taxon>Pseudomonadati</taxon>
        <taxon>Verrucomicrobiota</taxon>
        <taxon>Opitutia</taxon>
        <taxon>Puniceicoccales</taxon>
        <taxon>Cerasicoccaceae</taxon>
        <taxon>Cerasicoccus</taxon>
    </lineage>
</organism>
<protein>
    <submittedName>
        <fullName evidence="3">Uncharacterized protein</fullName>
    </submittedName>
</protein>
<evidence type="ECO:0000256" key="1">
    <source>
        <dbReference type="SAM" id="MobiDB-lite"/>
    </source>
</evidence>
<evidence type="ECO:0000256" key="2">
    <source>
        <dbReference type="SAM" id="Phobius"/>
    </source>
</evidence>
<dbReference type="EMBL" id="BMXG01000023">
    <property type="protein sequence ID" value="GHC10248.1"/>
    <property type="molecule type" value="Genomic_DNA"/>
</dbReference>
<evidence type="ECO:0000313" key="3">
    <source>
        <dbReference type="EMBL" id="GHC10248.1"/>
    </source>
</evidence>
<feature type="transmembrane region" description="Helical" evidence="2">
    <location>
        <begin position="97"/>
        <end position="119"/>
    </location>
</feature>
<evidence type="ECO:0000313" key="4">
    <source>
        <dbReference type="Proteomes" id="UP000642829"/>
    </source>
</evidence>
<gene>
    <name evidence="3" type="ORF">GCM10007047_29460</name>
</gene>
<accession>A0A8J3DJG7</accession>
<dbReference type="RefSeq" id="WP_189516605.1">
    <property type="nucleotide sequence ID" value="NZ_BMXG01000023.1"/>
</dbReference>
<keyword evidence="2" id="KW-1133">Transmembrane helix</keyword>
<reference evidence="3" key="2">
    <citation type="submission" date="2020-09" db="EMBL/GenBank/DDBJ databases">
        <authorList>
            <person name="Sun Q."/>
            <person name="Kim S."/>
        </authorList>
    </citation>
    <scope>NUCLEOTIDE SEQUENCE</scope>
    <source>
        <strain evidence="3">KCTC 12870</strain>
    </source>
</reference>
<feature type="region of interest" description="Disordered" evidence="1">
    <location>
        <begin position="30"/>
        <end position="67"/>
    </location>
</feature>
<proteinExistence type="predicted"/>
<sequence>MSFDLNELRAQRDRVREHLAWLDQQIKQADASTLPVPPPSPLSGATLAASQSKQAPPPPINPTPVGATTKIEPVIIDTDIPMEFSPGGFDGRTKAGCILSAVLIMALFLFLLFGLPSLLS</sequence>
<keyword evidence="4" id="KW-1185">Reference proteome</keyword>
<dbReference type="AlphaFoldDB" id="A0A8J3DJG7"/>
<comment type="caution">
    <text evidence="3">The sequence shown here is derived from an EMBL/GenBank/DDBJ whole genome shotgun (WGS) entry which is preliminary data.</text>
</comment>